<dbReference type="InterPro" id="IPR037035">
    <property type="entry name" value="GK-like_C_sf"/>
</dbReference>
<dbReference type="EMBL" id="DTGT01000253">
    <property type="protein sequence ID" value="HGH61246.1"/>
    <property type="molecule type" value="Genomic_DNA"/>
</dbReference>
<evidence type="ECO:0000256" key="4">
    <source>
        <dbReference type="ARBA" id="ARBA00022840"/>
    </source>
</evidence>
<dbReference type="GO" id="GO:0005737">
    <property type="term" value="C:cytoplasm"/>
    <property type="evidence" value="ECO:0007669"/>
    <property type="project" value="TreeGrafter"/>
</dbReference>
<dbReference type="InterPro" id="IPR039760">
    <property type="entry name" value="MOFRL_protein"/>
</dbReference>
<dbReference type="Pfam" id="PF05161">
    <property type="entry name" value="MOFRL"/>
    <property type="match status" value="1"/>
</dbReference>
<organism evidence="7">
    <name type="scientific">Desulfomonile tiedjei</name>
    <dbReference type="NCBI Taxonomy" id="2358"/>
    <lineage>
        <taxon>Bacteria</taxon>
        <taxon>Pseudomonadati</taxon>
        <taxon>Thermodesulfobacteriota</taxon>
        <taxon>Desulfomonilia</taxon>
        <taxon>Desulfomonilales</taxon>
        <taxon>Desulfomonilaceae</taxon>
        <taxon>Desulfomonile</taxon>
    </lineage>
</organism>
<evidence type="ECO:0000256" key="2">
    <source>
        <dbReference type="ARBA" id="ARBA00022741"/>
    </source>
</evidence>
<dbReference type="GO" id="GO:0008887">
    <property type="term" value="F:glycerate kinase activity"/>
    <property type="evidence" value="ECO:0007669"/>
    <property type="project" value="InterPro"/>
</dbReference>
<evidence type="ECO:0000259" key="6">
    <source>
        <dbReference type="Pfam" id="PF13660"/>
    </source>
</evidence>
<comment type="caution">
    <text evidence="7">The sequence shown here is derived from an EMBL/GenBank/DDBJ whole genome shotgun (WGS) entry which is preliminary data.</text>
</comment>
<keyword evidence="2" id="KW-0547">Nucleotide-binding</keyword>
<evidence type="ECO:0000313" key="7">
    <source>
        <dbReference type="EMBL" id="HGH61246.1"/>
    </source>
</evidence>
<feature type="domain" description="MOFRL-associated" evidence="6">
    <location>
        <begin position="11"/>
        <end position="248"/>
    </location>
</feature>
<protein>
    <submittedName>
        <fullName evidence="7">Glycerate kinase</fullName>
    </submittedName>
</protein>
<dbReference type="GO" id="GO:0005524">
    <property type="term" value="F:ATP binding"/>
    <property type="evidence" value="ECO:0007669"/>
    <property type="project" value="UniProtKB-KW"/>
</dbReference>
<dbReference type="InterPro" id="IPR025286">
    <property type="entry name" value="MOFRL_assoc_dom"/>
</dbReference>
<proteinExistence type="predicted"/>
<dbReference type="InterPro" id="IPR007835">
    <property type="entry name" value="MOFRL"/>
</dbReference>
<dbReference type="FunFam" id="3.40.50.10180:FF:000001">
    <property type="entry name" value="Glycerate kinase"/>
    <property type="match status" value="1"/>
</dbReference>
<dbReference type="PANTHER" id="PTHR12227">
    <property type="entry name" value="GLYCERATE KINASE"/>
    <property type="match status" value="1"/>
</dbReference>
<accession>A0A7C4AS11</accession>
<gene>
    <name evidence="7" type="ORF">ENV54_08115</name>
</gene>
<dbReference type="Pfam" id="PF13660">
    <property type="entry name" value="DUF4147"/>
    <property type="match status" value="1"/>
</dbReference>
<name>A0A7C4AS11_9BACT</name>
<keyword evidence="1" id="KW-0808">Transferase</keyword>
<reference evidence="7" key="1">
    <citation type="journal article" date="2020" name="mSystems">
        <title>Genome- and Community-Level Interaction Insights into Carbon Utilization and Element Cycling Functions of Hydrothermarchaeota in Hydrothermal Sediment.</title>
        <authorList>
            <person name="Zhou Z."/>
            <person name="Liu Y."/>
            <person name="Xu W."/>
            <person name="Pan J."/>
            <person name="Luo Z.H."/>
            <person name="Li M."/>
        </authorList>
    </citation>
    <scope>NUCLEOTIDE SEQUENCE [LARGE SCALE GENOMIC DNA]</scope>
    <source>
        <strain evidence="7">SpSt-769</strain>
    </source>
</reference>
<dbReference type="PANTHER" id="PTHR12227:SF0">
    <property type="entry name" value="GLYCERATE KINASE"/>
    <property type="match status" value="1"/>
</dbReference>
<evidence type="ECO:0000259" key="5">
    <source>
        <dbReference type="Pfam" id="PF05161"/>
    </source>
</evidence>
<feature type="domain" description="MOFRL" evidence="5">
    <location>
        <begin position="332"/>
        <end position="437"/>
    </location>
</feature>
<keyword evidence="4" id="KW-0067">ATP-binding</keyword>
<evidence type="ECO:0000256" key="3">
    <source>
        <dbReference type="ARBA" id="ARBA00022777"/>
    </source>
</evidence>
<dbReference type="AlphaFoldDB" id="A0A7C4AS11"/>
<dbReference type="InterPro" id="IPR038614">
    <property type="entry name" value="GK_N_sf"/>
</dbReference>
<sequence length="444" mass="46926">MTDLKRLRRDALAIFNVCVAAADPERAVVRNLRLEDHVLRIGENDSMDLSRFSRIIVLGAGKASAAMARAVEKLLGEKISGGLVAVKRGHGAALKRVEVVESGHPVPTKEGKAAAARMLALAESLGESDLVIGCFSGGGSALLTLPAPGITLDEKIDITEKLLASGADIFEINAVRKHISQVKGGRLMERAYPATVVNMMLSDVIGDDPSAIASGPFVPDQTTFAAAMAVLEKYGLVESLPAAIVERLARGRNGQEQETPKEGDPVFDRVHHVVIGSNFLSLQAGLEAARQLGYQSLILSSTIRGDTAAAAKFHAYVAEEIRNTGNPLSRPACLLSGGETTIRVAGDGLGGRNQHFVLSIVEEAAQIPGCVFLSAGTDGTDGPTDAAGALVDSETLKRAEERGINPREYLARNDSYHFFKNLGDLIVTGPTLTNVMDVHLVLVG</sequence>
<dbReference type="Gene3D" id="3.40.1480.10">
    <property type="entry name" value="MOFRL domain"/>
    <property type="match status" value="1"/>
</dbReference>
<keyword evidence="3 7" id="KW-0418">Kinase</keyword>
<dbReference type="Gene3D" id="3.40.50.10180">
    <property type="entry name" value="Glycerate kinase, MOFRL-like N-terminal domain"/>
    <property type="match status" value="1"/>
</dbReference>
<dbReference type="FunFam" id="3.40.1480.10:FF:000002">
    <property type="entry name" value="Glycerate kinase"/>
    <property type="match status" value="1"/>
</dbReference>
<evidence type="ECO:0000256" key="1">
    <source>
        <dbReference type="ARBA" id="ARBA00022679"/>
    </source>
</evidence>
<dbReference type="SUPFAM" id="SSF82544">
    <property type="entry name" value="GckA/TtuD-like"/>
    <property type="match status" value="1"/>
</dbReference>